<accession>A0ABY3XJR0</accession>
<name>A0ABY3XJR0_9GAMM</name>
<sequence length="440" mass="48578">MHDRRFRFTLARAVLLTTALLSSTGAAAQAVQAKKFTPLDDYNVEFGPNANLFPASKDPKRTHNGLAMTPPMGWNSWNKFGCQISEKVVRSVADAMVSSGMKDAGYEYVIIDDCWQGPRDKDGRITADPVKFPSGIKALSDYIHAKGLKFGIYSDAGRMTCGRRPGSQGYEFQDARTYAEWGADYLKYDWCYTGTRDSQEAYSLMADALRATGRDVVLSICNWGVNRPTFSDKSRPWEWGQKIGNLWRTTEDINDRWEGGGMFALGVSNIIDLHEPLHPYAGPGHWNDPDMLEVGNGGMTTDEYRSQFSLWALMAAPLLAGNDIASMDKTTGEILLNREVIAVDQDPLGVQGRRVRDDGDLEVWSKPLADGGRAVILFNRGKAPAEIAVSWPELGLPASVPVEVRDLWAHKSLGAKSGRYSATVPSHGVVMLRLQAVDKH</sequence>
<comment type="similarity">
    <text evidence="1 5">Belongs to the glycosyl hydrolase 27 family.</text>
</comment>
<dbReference type="InterPro" id="IPR013785">
    <property type="entry name" value="Aldolase_TIM"/>
</dbReference>
<evidence type="ECO:0000256" key="1">
    <source>
        <dbReference type="ARBA" id="ARBA00009743"/>
    </source>
</evidence>
<dbReference type="InterPro" id="IPR013780">
    <property type="entry name" value="Glyco_hydro_b"/>
</dbReference>
<evidence type="ECO:0000313" key="8">
    <source>
        <dbReference type="EMBL" id="UNP31888.1"/>
    </source>
</evidence>
<evidence type="ECO:0000256" key="4">
    <source>
        <dbReference type="ARBA" id="ARBA00023295"/>
    </source>
</evidence>
<dbReference type="GO" id="GO:0016787">
    <property type="term" value="F:hydrolase activity"/>
    <property type="evidence" value="ECO:0007669"/>
    <property type="project" value="UniProtKB-KW"/>
</dbReference>
<reference evidence="8 9" key="1">
    <citation type="submission" date="2022-03" db="EMBL/GenBank/DDBJ databases">
        <title>Complete genome sequence of Lysobacter capsici VKM B-2533 and Lysobacter gummosus 10.1.1, promising sources of lytic agents.</title>
        <authorList>
            <person name="Tarlachkov S.V."/>
            <person name="Kudryakova I.V."/>
            <person name="Afoshin A.S."/>
            <person name="Leontyevskaya E.A."/>
            <person name="Leontyevskaya N.V."/>
        </authorList>
    </citation>
    <scope>NUCLEOTIDE SEQUENCE [LARGE SCALE GENOMIC DNA]</scope>
    <source>
        <strain evidence="8 9">10.1.1</strain>
    </source>
</reference>
<keyword evidence="9" id="KW-1185">Reference proteome</keyword>
<keyword evidence="4 5" id="KW-0326">Glycosidase</keyword>
<dbReference type="InterPro" id="IPR017853">
    <property type="entry name" value="GH"/>
</dbReference>
<feature type="chain" id="PRO_5047036352" description="Alpha-galactosidase" evidence="6">
    <location>
        <begin position="29"/>
        <end position="440"/>
    </location>
</feature>
<gene>
    <name evidence="8" type="ORF">MOV92_11810</name>
</gene>
<dbReference type="PANTHER" id="PTHR11452">
    <property type="entry name" value="ALPHA-GALACTOSIDASE/ALPHA-N-ACETYLGALACTOSAMINIDASE"/>
    <property type="match status" value="1"/>
</dbReference>
<organism evidence="8 9">
    <name type="scientific">Lysobacter gummosus</name>
    <dbReference type="NCBI Taxonomy" id="262324"/>
    <lineage>
        <taxon>Bacteria</taxon>
        <taxon>Pseudomonadati</taxon>
        <taxon>Pseudomonadota</taxon>
        <taxon>Gammaproteobacteria</taxon>
        <taxon>Lysobacterales</taxon>
        <taxon>Lysobacteraceae</taxon>
        <taxon>Lysobacter</taxon>
    </lineage>
</organism>
<evidence type="ECO:0000256" key="6">
    <source>
        <dbReference type="SAM" id="SignalP"/>
    </source>
</evidence>
<dbReference type="SUPFAM" id="SSF51445">
    <property type="entry name" value="(Trans)glycosidases"/>
    <property type="match status" value="1"/>
</dbReference>
<dbReference type="Gene3D" id="2.60.40.1180">
    <property type="entry name" value="Golgi alpha-mannosidase II"/>
    <property type="match status" value="1"/>
</dbReference>
<keyword evidence="3 5" id="KW-0378">Hydrolase</keyword>
<keyword evidence="2 6" id="KW-0732">Signal</keyword>
<dbReference type="PRINTS" id="PR00740">
    <property type="entry name" value="GLHYDRLASE27"/>
</dbReference>
<dbReference type="PROSITE" id="PS00512">
    <property type="entry name" value="ALPHA_GALACTOSIDASE"/>
    <property type="match status" value="1"/>
</dbReference>
<dbReference type="Pfam" id="PF17801">
    <property type="entry name" value="Melibiase_C"/>
    <property type="match status" value="1"/>
</dbReference>
<dbReference type="SUPFAM" id="SSF51011">
    <property type="entry name" value="Glycosyl hydrolase domain"/>
    <property type="match status" value="1"/>
</dbReference>
<proteinExistence type="inferred from homology"/>
<feature type="domain" description="Alpha galactosidase C-terminal" evidence="7">
    <location>
        <begin position="358"/>
        <end position="434"/>
    </location>
</feature>
<feature type="signal peptide" evidence="6">
    <location>
        <begin position="1"/>
        <end position="28"/>
    </location>
</feature>
<comment type="catalytic activity">
    <reaction evidence="5">
        <text>Hydrolysis of terminal, non-reducing alpha-D-galactose residues in alpha-D-galactosides, including galactose oligosaccharides, galactomannans and galactolipids.</text>
        <dbReference type="EC" id="3.2.1.22"/>
    </reaction>
</comment>
<dbReference type="RefSeq" id="WP_235114795.1">
    <property type="nucleotide sequence ID" value="NZ_CP011131.1"/>
</dbReference>
<evidence type="ECO:0000259" key="7">
    <source>
        <dbReference type="Pfam" id="PF17801"/>
    </source>
</evidence>
<dbReference type="InterPro" id="IPR002241">
    <property type="entry name" value="Glyco_hydro_27"/>
</dbReference>
<dbReference type="EMBL" id="CP093547">
    <property type="protein sequence ID" value="UNP31888.1"/>
    <property type="molecule type" value="Genomic_DNA"/>
</dbReference>
<protein>
    <recommendedName>
        <fullName evidence="5">Alpha-galactosidase</fullName>
        <ecNumber evidence="5">3.2.1.22</ecNumber>
    </recommendedName>
    <alternativeName>
        <fullName evidence="5">Melibiase</fullName>
    </alternativeName>
</protein>
<dbReference type="PANTHER" id="PTHR11452:SF75">
    <property type="entry name" value="ALPHA-GALACTOSIDASE MEL1"/>
    <property type="match status" value="1"/>
</dbReference>
<keyword evidence="5" id="KW-1015">Disulfide bond</keyword>
<dbReference type="EC" id="3.2.1.22" evidence="5"/>
<evidence type="ECO:0000256" key="3">
    <source>
        <dbReference type="ARBA" id="ARBA00022801"/>
    </source>
</evidence>
<evidence type="ECO:0000256" key="5">
    <source>
        <dbReference type="RuleBase" id="RU361168"/>
    </source>
</evidence>
<evidence type="ECO:0000256" key="2">
    <source>
        <dbReference type="ARBA" id="ARBA00022729"/>
    </source>
</evidence>
<dbReference type="InterPro" id="IPR000111">
    <property type="entry name" value="Glyco_hydro_27/36_CS"/>
</dbReference>
<dbReference type="InterPro" id="IPR041233">
    <property type="entry name" value="Melibiase_C"/>
</dbReference>
<evidence type="ECO:0000313" key="9">
    <source>
        <dbReference type="Proteomes" id="UP000829194"/>
    </source>
</evidence>
<dbReference type="Pfam" id="PF16499">
    <property type="entry name" value="Melibiase_2"/>
    <property type="match status" value="1"/>
</dbReference>
<dbReference type="CDD" id="cd14792">
    <property type="entry name" value="GH27"/>
    <property type="match status" value="1"/>
</dbReference>
<dbReference type="Proteomes" id="UP000829194">
    <property type="component" value="Chromosome"/>
</dbReference>
<dbReference type="Gene3D" id="3.20.20.70">
    <property type="entry name" value="Aldolase class I"/>
    <property type="match status" value="1"/>
</dbReference>